<gene>
    <name evidence="2" type="ORF">FPOA_12208</name>
</gene>
<accession>A0A1B8A9Y5</accession>
<reference evidence="2 3" key="1">
    <citation type="submission" date="2016-06" db="EMBL/GenBank/DDBJ databases">
        <title>Living apart together: crosstalk between the core and supernumerary genomes in a fungal plant pathogen.</title>
        <authorList>
            <person name="Vanheule A."/>
            <person name="Audenaert K."/>
            <person name="Warris S."/>
            <person name="Van De Geest H."/>
            <person name="Schijlen E."/>
            <person name="Hofte M."/>
            <person name="De Saeger S."/>
            <person name="Haesaert G."/>
            <person name="Waalwijk C."/>
            <person name="Van Der Lee T."/>
        </authorList>
    </citation>
    <scope>NUCLEOTIDE SEQUENCE [LARGE SCALE GENOMIC DNA]</scope>
    <source>
        <strain evidence="2 3">2516</strain>
    </source>
</reference>
<evidence type="ECO:0000313" key="2">
    <source>
        <dbReference type="EMBL" id="OBS17293.1"/>
    </source>
</evidence>
<dbReference type="InterPro" id="IPR022698">
    <property type="entry name" value="OrsD"/>
</dbReference>
<feature type="region of interest" description="Disordered" evidence="1">
    <location>
        <begin position="344"/>
        <end position="397"/>
    </location>
</feature>
<sequence length="688" mass="78912">MEDIVQLNQEYQILICRLCQSAVRPGSSIELHFRRQHQLKGQLLKDIKDYYGTLELADPKLAATPEDNSEAIEQLVILHGYSCNACRYLSIARDNIVRHWREAGHGAAEERWTEVRLQTWMGGRNHARYWIVRDNSDSNGPSDTANAADTTSQNAMDELIAASQARLEEEDAVRLRKGDLKEDMDRDSSWVKRLGWVRHFGSRDLTSIHDAAQWLRARAATGRRTMTQDDEEAVRERLLLSRLGQSFDREVERCCWRLDSVPTETLQWLNSISPTAASGQPFGRKGKEASMIKYKSVGHRYLGFCWKAYRIGREEAFERWAVRFTDEQWSLLRDIVQELESDRVPSSHDSGFFSGRERQAKDKDEDKDEDGDEDEYQDDGNSDDGEQGGEGMTSPLQDPLDQAVFRFIVASIKTRVGGNAYTNSLLCFCAALGINRYPLGYLEPHLYTGMLAGILWWARLFFLEAIFENQPIDQDEVGVEAVLTFQEEHASWMCTGTHSVISTIIGWMAYGKGYRQKNGGQPSIRWSDDEEGLFHMGEHISIEDFTRTLRDEVSEAERLLNGLFGGVWPIVSKKIDMDRIVDNMIRLGAGQSFTSNPKNKWLEAGPAKVMRLIQASIWDSARVRWKRQRVRKWLRELRLLRETLLVLMHAYMGWASRKGARNHYAAALRFVAADAEHIHTRWASHDRD</sequence>
<dbReference type="OMA" id="TRWASHD"/>
<evidence type="ECO:0008006" key="4">
    <source>
        <dbReference type="Google" id="ProtNLM"/>
    </source>
</evidence>
<feature type="region of interest" description="Disordered" evidence="1">
    <location>
        <begin position="134"/>
        <end position="153"/>
    </location>
</feature>
<protein>
    <recommendedName>
        <fullName evidence="4">C2H2-type domain-containing protein</fullName>
    </recommendedName>
</protein>
<dbReference type="AlphaFoldDB" id="A0A1B8A9Y5"/>
<proteinExistence type="predicted"/>
<evidence type="ECO:0000313" key="3">
    <source>
        <dbReference type="Proteomes" id="UP000091967"/>
    </source>
</evidence>
<feature type="compositionally biased region" description="Basic and acidic residues" evidence="1">
    <location>
        <begin position="355"/>
        <end position="364"/>
    </location>
</feature>
<dbReference type="Proteomes" id="UP000091967">
    <property type="component" value="Unassembled WGS sequence"/>
</dbReference>
<feature type="compositionally biased region" description="Polar residues" evidence="1">
    <location>
        <begin position="137"/>
        <end position="153"/>
    </location>
</feature>
<evidence type="ECO:0000256" key="1">
    <source>
        <dbReference type="SAM" id="MobiDB-lite"/>
    </source>
</evidence>
<organism evidence="2 3">
    <name type="scientific">Fusarium poae</name>
    <dbReference type="NCBI Taxonomy" id="36050"/>
    <lineage>
        <taxon>Eukaryota</taxon>
        <taxon>Fungi</taxon>
        <taxon>Dikarya</taxon>
        <taxon>Ascomycota</taxon>
        <taxon>Pezizomycotina</taxon>
        <taxon>Sordariomycetes</taxon>
        <taxon>Hypocreomycetidae</taxon>
        <taxon>Hypocreales</taxon>
        <taxon>Nectriaceae</taxon>
        <taxon>Fusarium</taxon>
    </lineage>
</organism>
<dbReference type="Pfam" id="PF12013">
    <property type="entry name" value="OrsD"/>
    <property type="match status" value="1"/>
</dbReference>
<dbReference type="EMBL" id="LYXU01000029">
    <property type="protein sequence ID" value="OBS17293.1"/>
    <property type="molecule type" value="Genomic_DNA"/>
</dbReference>
<feature type="compositionally biased region" description="Acidic residues" evidence="1">
    <location>
        <begin position="365"/>
        <end position="387"/>
    </location>
</feature>
<comment type="caution">
    <text evidence="2">The sequence shown here is derived from an EMBL/GenBank/DDBJ whole genome shotgun (WGS) entry which is preliminary data.</text>
</comment>
<keyword evidence="3" id="KW-1185">Reference proteome</keyword>
<name>A0A1B8A9Y5_FUSPO</name>